<protein>
    <submittedName>
        <fullName evidence="1">Uncharacterized protein</fullName>
    </submittedName>
</protein>
<dbReference type="EMBL" id="CP042425">
    <property type="protein sequence ID" value="QEL14164.1"/>
    <property type="molecule type" value="Genomic_DNA"/>
</dbReference>
<proteinExistence type="predicted"/>
<dbReference type="KEGG" id="lrs:PX52LOC_01034"/>
<keyword evidence="2" id="KW-1185">Reference proteome</keyword>
<dbReference type="Proteomes" id="UP000324974">
    <property type="component" value="Chromosome"/>
</dbReference>
<reference evidence="2" key="1">
    <citation type="submission" date="2019-08" db="EMBL/GenBank/DDBJ databases">
        <title>Limnoglobus roseus gen. nov., sp. nov., a novel freshwater planctomycete with a giant genome from the family Gemmataceae.</title>
        <authorList>
            <person name="Kulichevskaya I.S."/>
            <person name="Naumoff D.G."/>
            <person name="Miroshnikov K."/>
            <person name="Ivanova A."/>
            <person name="Philippov D.A."/>
            <person name="Hakobyan A."/>
            <person name="Rijpstra I.C."/>
            <person name="Sinninghe Damste J.S."/>
            <person name="Liesack W."/>
            <person name="Dedysh S.N."/>
        </authorList>
    </citation>
    <scope>NUCLEOTIDE SEQUENCE [LARGE SCALE GENOMIC DNA]</scope>
    <source>
        <strain evidence="2">PX52</strain>
    </source>
</reference>
<sequence>MGVEHRCYLIPKPGTFRPRPDTALALVAALRDDGWVLAPDHAALAKLSFASSTLYKRARRHGYFTRTVGQRASFTAPLAELLANFAERDLMVVWPVESLGVSGLRYPLEPLPFDDPADAAECYYEFQLHFGRDLIYHTSEGIDPFEPPPTCDRGHPVTFEPESDFDPFFASRLAARCPKCGSEFDPSQLVATGRDGWTGGRREVQGGAAYRFAIVIDCGKFFGPRPLRFHPRLRRLVEQVLGVETYEVPDFY</sequence>
<dbReference type="AlphaFoldDB" id="A0A5C1AAM0"/>
<organism evidence="1 2">
    <name type="scientific">Limnoglobus roseus</name>
    <dbReference type="NCBI Taxonomy" id="2598579"/>
    <lineage>
        <taxon>Bacteria</taxon>
        <taxon>Pseudomonadati</taxon>
        <taxon>Planctomycetota</taxon>
        <taxon>Planctomycetia</taxon>
        <taxon>Gemmatales</taxon>
        <taxon>Gemmataceae</taxon>
        <taxon>Limnoglobus</taxon>
    </lineage>
</organism>
<evidence type="ECO:0000313" key="2">
    <source>
        <dbReference type="Proteomes" id="UP000324974"/>
    </source>
</evidence>
<gene>
    <name evidence="1" type="ORF">PX52LOC_01034</name>
</gene>
<evidence type="ECO:0000313" key="1">
    <source>
        <dbReference type="EMBL" id="QEL14164.1"/>
    </source>
</evidence>
<name>A0A5C1AAM0_9BACT</name>
<dbReference type="RefSeq" id="WP_149109080.1">
    <property type="nucleotide sequence ID" value="NZ_CP042425.1"/>
</dbReference>
<accession>A0A5C1AAM0</accession>
<dbReference type="OrthoDB" id="263491at2"/>